<dbReference type="Gramene" id="AET2Gv20479900.8">
    <property type="protein sequence ID" value="AET2Gv20479900.8"/>
    <property type="gene ID" value="AET2Gv20479900"/>
</dbReference>
<feature type="compositionally biased region" description="Low complexity" evidence="1">
    <location>
        <begin position="50"/>
        <end position="62"/>
    </location>
</feature>
<evidence type="ECO:0000313" key="2">
    <source>
        <dbReference type="EnsemblPlants" id="AET2Gv20479900.13"/>
    </source>
</evidence>
<dbReference type="Proteomes" id="UP000015105">
    <property type="component" value="Chromosome 2D"/>
</dbReference>
<dbReference type="Gramene" id="AET2Gv20479900.15">
    <property type="protein sequence ID" value="AET2Gv20479900.15"/>
    <property type="gene ID" value="AET2Gv20479900"/>
</dbReference>
<sequence>MKALRRTVPPHRRGGGRRWQRPDPGPRRLRGTALSRRGRGCAAAADVAKPTSSFSPSTASPPRCTPLGWA</sequence>
<name>A0A453BEP6_AEGTS</name>
<organism evidence="2 3">
    <name type="scientific">Aegilops tauschii subsp. strangulata</name>
    <name type="common">Goatgrass</name>
    <dbReference type="NCBI Taxonomy" id="200361"/>
    <lineage>
        <taxon>Eukaryota</taxon>
        <taxon>Viridiplantae</taxon>
        <taxon>Streptophyta</taxon>
        <taxon>Embryophyta</taxon>
        <taxon>Tracheophyta</taxon>
        <taxon>Spermatophyta</taxon>
        <taxon>Magnoliopsida</taxon>
        <taxon>Liliopsida</taxon>
        <taxon>Poales</taxon>
        <taxon>Poaceae</taxon>
        <taxon>BOP clade</taxon>
        <taxon>Pooideae</taxon>
        <taxon>Triticodae</taxon>
        <taxon>Triticeae</taxon>
        <taxon>Triticinae</taxon>
        <taxon>Aegilops</taxon>
    </lineage>
</organism>
<dbReference type="EnsemblPlants" id="AET2Gv20479900.9">
    <property type="protein sequence ID" value="AET2Gv20479900.9"/>
    <property type="gene ID" value="AET2Gv20479900"/>
</dbReference>
<dbReference type="AlphaFoldDB" id="A0A453BEP6"/>
<accession>A0A453BEP6</accession>
<evidence type="ECO:0000313" key="3">
    <source>
        <dbReference type="Proteomes" id="UP000015105"/>
    </source>
</evidence>
<evidence type="ECO:0000256" key="1">
    <source>
        <dbReference type="SAM" id="MobiDB-lite"/>
    </source>
</evidence>
<dbReference type="EnsemblPlants" id="AET2Gv20479900.8">
    <property type="protein sequence ID" value="AET2Gv20479900.8"/>
    <property type="gene ID" value="AET2Gv20479900"/>
</dbReference>
<feature type="compositionally biased region" description="Basic residues" evidence="1">
    <location>
        <begin position="1"/>
        <end position="19"/>
    </location>
</feature>
<reference evidence="2" key="5">
    <citation type="journal article" date="2021" name="G3 (Bethesda)">
        <title>Aegilops tauschii genome assembly Aet v5.0 features greater sequence contiguity and improved annotation.</title>
        <authorList>
            <person name="Wang L."/>
            <person name="Zhu T."/>
            <person name="Rodriguez J.C."/>
            <person name="Deal K.R."/>
            <person name="Dubcovsky J."/>
            <person name="McGuire P.E."/>
            <person name="Lux T."/>
            <person name="Spannagl M."/>
            <person name="Mayer K.F.X."/>
            <person name="Baldrich P."/>
            <person name="Meyers B.C."/>
            <person name="Huo N."/>
            <person name="Gu Y.Q."/>
            <person name="Zhou H."/>
            <person name="Devos K.M."/>
            <person name="Bennetzen J.L."/>
            <person name="Unver T."/>
            <person name="Budak H."/>
            <person name="Gulick P.J."/>
            <person name="Galiba G."/>
            <person name="Kalapos B."/>
            <person name="Nelson D.R."/>
            <person name="Li P."/>
            <person name="You F.M."/>
            <person name="Luo M.C."/>
            <person name="Dvorak J."/>
        </authorList>
    </citation>
    <scope>NUCLEOTIDE SEQUENCE [LARGE SCALE GENOMIC DNA]</scope>
    <source>
        <strain evidence="2">cv. AL8/78</strain>
    </source>
</reference>
<dbReference type="EnsemblPlants" id="AET2Gv20479900.13">
    <property type="protein sequence ID" value="AET2Gv20479900.13"/>
    <property type="gene ID" value="AET2Gv20479900"/>
</dbReference>
<keyword evidence="3" id="KW-1185">Reference proteome</keyword>
<protein>
    <submittedName>
        <fullName evidence="2">Uncharacterized protein</fullName>
    </submittedName>
</protein>
<dbReference type="Gramene" id="AET2Gv20479900.9">
    <property type="protein sequence ID" value="AET2Gv20479900.9"/>
    <property type="gene ID" value="AET2Gv20479900"/>
</dbReference>
<dbReference type="Gramene" id="AET2Gv20479900.13">
    <property type="protein sequence ID" value="AET2Gv20479900.13"/>
    <property type="gene ID" value="AET2Gv20479900"/>
</dbReference>
<feature type="region of interest" description="Disordered" evidence="1">
    <location>
        <begin position="1"/>
        <end position="70"/>
    </location>
</feature>
<proteinExistence type="predicted"/>
<dbReference type="EnsemblPlants" id="AET2Gv20479900.15">
    <property type="protein sequence ID" value="AET2Gv20479900.15"/>
    <property type="gene ID" value="AET2Gv20479900"/>
</dbReference>
<reference evidence="3" key="1">
    <citation type="journal article" date="2014" name="Science">
        <title>Ancient hybridizations among the ancestral genomes of bread wheat.</title>
        <authorList>
            <consortium name="International Wheat Genome Sequencing Consortium,"/>
            <person name="Marcussen T."/>
            <person name="Sandve S.R."/>
            <person name="Heier L."/>
            <person name="Spannagl M."/>
            <person name="Pfeifer M."/>
            <person name="Jakobsen K.S."/>
            <person name="Wulff B.B."/>
            <person name="Steuernagel B."/>
            <person name="Mayer K.F."/>
            <person name="Olsen O.A."/>
        </authorList>
    </citation>
    <scope>NUCLEOTIDE SEQUENCE [LARGE SCALE GENOMIC DNA]</scope>
    <source>
        <strain evidence="3">cv. AL8/78</strain>
    </source>
</reference>
<reference evidence="2" key="3">
    <citation type="journal article" date="2017" name="Nature">
        <title>Genome sequence of the progenitor of the wheat D genome Aegilops tauschii.</title>
        <authorList>
            <person name="Luo M.C."/>
            <person name="Gu Y.Q."/>
            <person name="Puiu D."/>
            <person name="Wang H."/>
            <person name="Twardziok S.O."/>
            <person name="Deal K.R."/>
            <person name="Huo N."/>
            <person name="Zhu T."/>
            <person name="Wang L."/>
            <person name="Wang Y."/>
            <person name="McGuire P.E."/>
            <person name="Liu S."/>
            <person name="Long H."/>
            <person name="Ramasamy R.K."/>
            <person name="Rodriguez J.C."/>
            <person name="Van S.L."/>
            <person name="Yuan L."/>
            <person name="Wang Z."/>
            <person name="Xia Z."/>
            <person name="Xiao L."/>
            <person name="Anderson O.D."/>
            <person name="Ouyang S."/>
            <person name="Liang Y."/>
            <person name="Zimin A.V."/>
            <person name="Pertea G."/>
            <person name="Qi P."/>
            <person name="Bennetzen J.L."/>
            <person name="Dai X."/>
            <person name="Dawson M.W."/>
            <person name="Muller H.G."/>
            <person name="Kugler K."/>
            <person name="Rivarola-Duarte L."/>
            <person name="Spannagl M."/>
            <person name="Mayer K.F.X."/>
            <person name="Lu F.H."/>
            <person name="Bevan M.W."/>
            <person name="Leroy P."/>
            <person name="Li P."/>
            <person name="You F.M."/>
            <person name="Sun Q."/>
            <person name="Liu Z."/>
            <person name="Lyons E."/>
            <person name="Wicker T."/>
            <person name="Salzberg S.L."/>
            <person name="Devos K.M."/>
            <person name="Dvorak J."/>
        </authorList>
    </citation>
    <scope>NUCLEOTIDE SEQUENCE [LARGE SCALE GENOMIC DNA]</scope>
    <source>
        <strain evidence="2">cv. AL8/78</strain>
    </source>
</reference>
<reference evidence="3" key="2">
    <citation type="journal article" date="2017" name="Nat. Plants">
        <title>The Aegilops tauschii genome reveals multiple impacts of transposons.</title>
        <authorList>
            <person name="Zhao G."/>
            <person name="Zou C."/>
            <person name="Li K."/>
            <person name="Wang K."/>
            <person name="Li T."/>
            <person name="Gao L."/>
            <person name="Zhang X."/>
            <person name="Wang H."/>
            <person name="Yang Z."/>
            <person name="Liu X."/>
            <person name="Jiang W."/>
            <person name="Mao L."/>
            <person name="Kong X."/>
            <person name="Jiao Y."/>
            <person name="Jia J."/>
        </authorList>
    </citation>
    <scope>NUCLEOTIDE SEQUENCE [LARGE SCALE GENOMIC DNA]</scope>
    <source>
        <strain evidence="3">cv. AL8/78</strain>
    </source>
</reference>
<reference evidence="2" key="4">
    <citation type="submission" date="2019-03" db="UniProtKB">
        <authorList>
            <consortium name="EnsemblPlants"/>
        </authorList>
    </citation>
    <scope>IDENTIFICATION</scope>
</reference>